<dbReference type="Gene3D" id="1.10.3720.10">
    <property type="entry name" value="MetI-like"/>
    <property type="match status" value="1"/>
</dbReference>
<dbReference type="EMBL" id="OFSM01000012">
    <property type="protein sequence ID" value="SOY29914.1"/>
    <property type="molecule type" value="Genomic_DNA"/>
</dbReference>
<dbReference type="PANTHER" id="PTHR30193">
    <property type="entry name" value="ABC TRANSPORTER PERMEASE PROTEIN"/>
    <property type="match status" value="1"/>
</dbReference>
<feature type="transmembrane region" description="Helical" evidence="7">
    <location>
        <begin position="204"/>
        <end position="223"/>
    </location>
</feature>
<dbReference type="PANTHER" id="PTHR30193:SF37">
    <property type="entry name" value="INNER MEMBRANE ABC TRANSPORTER PERMEASE PROTEIN YCJO"/>
    <property type="match status" value="1"/>
</dbReference>
<keyword evidence="2 7" id="KW-0813">Transport</keyword>
<reference evidence="9 10" key="1">
    <citation type="submission" date="2018-01" db="EMBL/GenBank/DDBJ databases">
        <authorList>
            <person name="Gaut B.S."/>
            <person name="Morton B.R."/>
            <person name="Clegg M.T."/>
            <person name="Duvall M.R."/>
        </authorList>
    </citation>
    <scope>NUCLEOTIDE SEQUENCE [LARGE SCALE GENOMIC DNA]</scope>
    <source>
        <strain evidence="9">GP69</strain>
    </source>
</reference>
<protein>
    <submittedName>
        <fullName evidence="9">Lactose transport system permease protein LacF</fullName>
    </submittedName>
</protein>
<feature type="transmembrane region" description="Helical" evidence="7">
    <location>
        <begin position="264"/>
        <end position="282"/>
    </location>
</feature>
<keyword evidence="4 7" id="KW-0812">Transmembrane</keyword>
<evidence type="ECO:0000313" key="10">
    <source>
        <dbReference type="Proteomes" id="UP000236311"/>
    </source>
</evidence>
<keyword evidence="3" id="KW-1003">Cell membrane</keyword>
<comment type="similarity">
    <text evidence="7">Belongs to the binding-protein-dependent transport system permease family.</text>
</comment>
<feature type="transmembrane region" description="Helical" evidence="7">
    <location>
        <begin position="165"/>
        <end position="183"/>
    </location>
</feature>
<dbReference type="SUPFAM" id="SSF161098">
    <property type="entry name" value="MetI-like"/>
    <property type="match status" value="1"/>
</dbReference>
<organism evidence="9 10">
    <name type="scientific">Acetatifactor muris</name>
    <dbReference type="NCBI Taxonomy" id="879566"/>
    <lineage>
        <taxon>Bacteria</taxon>
        <taxon>Bacillati</taxon>
        <taxon>Bacillota</taxon>
        <taxon>Clostridia</taxon>
        <taxon>Lachnospirales</taxon>
        <taxon>Lachnospiraceae</taxon>
        <taxon>Acetatifactor</taxon>
    </lineage>
</organism>
<dbReference type="RefSeq" id="WP_103239980.1">
    <property type="nucleotide sequence ID" value="NZ_JANJZD010000011.1"/>
</dbReference>
<keyword evidence="5 7" id="KW-1133">Transmembrane helix</keyword>
<evidence type="ECO:0000256" key="5">
    <source>
        <dbReference type="ARBA" id="ARBA00022989"/>
    </source>
</evidence>
<name>A0A2K4ZHI4_9FIRM</name>
<dbReference type="Proteomes" id="UP000236311">
    <property type="component" value="Unassembled WGS sequence"/>
</dbReference>
<dbReference type="GO" id="GO:0055085">
    <property type="term" value="P:transmembrane transport"/>
    <property type="evidence" value="ECO:0007669"/>
    <property type="project" value="InterPro"/>
</dbReference>
<keyword evidence="6 7" id="KW-0472">Membrane</keyword>
<feature type="transmembrane region" description="Helical" evidence="7">
    <location>
        <begin position="74"/>
        <end position="96"/>
    </location>
</feature>
<feature type="transmembrane region" description="Helical" evidence="7">
    <location>
        <begin position="108"/>
        <end position="130"/>
    </location>
</feature>
<proteinExistence type="inferred from homology"/>
<evidence type="ECO:0000313" key="9">
    <source>
        <dbReference type="EMBL" id="SOY29914.1"/>
    </source>
</evidence>
<dbReference type="PROSITE" id="PS50928">
    <property type="entry name" value="ABC_TM1"/>
    <property type="match status" value="1"/>
</dbReference>
<evidence type="ECO:0000259" key="8">
    <source>
        <dbReference type="PROSITE" id="PS50928"/>
    </source>
</evidence>
<evidence type="ECO:0000256" key="7">
    <source>
        <dbReference type="RuleBase" id="RU363032"/>
    </source>
</evidence>
<dbReference type="AlphaFoldDB" id="A0A2K4ZHI4"/>
<dbReference type="CDD" id="cd06261">
    <property type="entry name" value="TM_PBP2"/>
    <property type="match status" value="1"/>
</dbReference>
<feature type="transmembrane region" description="Helical" evidence="7">
    <location>
        <begin position="12"/>
        <end position="38"/>
    </location>
</feature>
<evidence type="ECO:0000256" key="1">
    <source>
        <dbReference type="ARBA" id="ARBA00004651"/>
    </source>
</evidence>
<evidence type="ECO:0000256" key="2">
    <source>
        <dbReference type="ARBA" id="ARBA00022448"/>
    </source>
</evidence>
<gene>
    <name evidence="9" type="primary">lacF_1</name>
    <name evidence="9" type="ORF">AMURIS_02635</name>
</gene>
<dbReference type="OrthoDB" id="367897at2"/>
<accession>A0A2K4ZHI4</accession>
<keyword evidence="10" id="KW-1185">Reference proteome</keyword>
<comment type="subcellular location">
    <subcellularLocation>
        <location evidence="1 7">Cell membrane</location>
        <topology evidence="1 7">Multi-pass membrane protein</topology>
    </subcellularLocation>
</comment>
<dbReference type="InterPro" id="IPR051393">
    <property type="entry name" value="ABC_transporter_permease"/>
</dbReference>
<dbReference type="InterPro" id="IPR000515">
    <property type="entry name" value="MetI-like"/>
</dbReference>
<evidence type="ECO:0000256" key="3">
    <source>
        <dbReference type="ARBA" id="ARBA00022475"/>
    </source>
</evidence>
<sequence length="292" mass="32566">MKKKKQFNRYKYSMAVPALTLYTVFYIIPILLGFVMAFTNWNIRSLYSAQFTGLKNFIGILQDENFILSVKNTLLFAFFTTVLKVGFGLLLAMLMTMPFKTRNIMRSIYYLPAVLSTVVIGLVFTAFFGVDGMFDSFLHSLGMRETAIWLGDARTALGCVIAVEVWQWSGFSMMLFIAGLQGIDQTYYEAALMDGAGKWQKFRSITLPLLAPSFTMTVLTNLIGGLKVFDKVYVLTNGGPGYATQVMGTYVYKSFSAGFLGKSSAMSLVLTILVSAVTLLINRNLKGREVDM</sequence>
<evidence type="ECO:0000256" key="4">
    <source>
        <dbReference type="ARBA" id="ARBA00022692"/>
    </source>
</evidence>
<dbReference type="Pfam" id="PF00528">
    <property type="entry name" value="BPD_transp_1"/>
    <property type="match status" value="1"/>
</dbReference>
<feature type="domain" description="ABC transmembrane type-1" evidence="8">
    <location>
        <begin position="70"/>
        <end position="281"/>
    </location>
</feature>
<evidence type="ECO:0000256" key="6">
    <source>
        <dbReference type="ARBA" id="ARBA00023136"/>
    </source>
</evidence>
<dbReference type="GO" id="GO:0005886">
    <property type="term" value="C:plasma membrane"/>
    <property type="evidence" value="ECO:0007669"/>
    <property type="project" value="UniProtKB-SubCell"/>
</dbReference>
<dbReference type="InterPro" id="IPR035906">
    <property type="entry name" value="MetI-like_sf"/>
</dbReference>